<sequence>MDGCTGKTAAGGMAPVRVRRPGPLRAGGLHRQGARFVCYGAHGCRVIIYLQNDEPGVEHTIAFSGDPDDAEHRAVISKRDNGAATSATLQETPLPIAYSREVVASSSRKENTDTANQGS</sequence>
<evidence type="ECO:0000313" key="3">
    <source>
        <dbReference type="Proteomes" id="UP000317494"/>
    </source>
</evidence>
<reference evidence="2 3" key="1">
    <citation type="journal article" date="2019" name="Sci. Rep.">
        <title>Comparative genomics of chytrid fungi reveal insights into the obligate biotrophic and pathogenic lifestyle of Synchytrium endobioticum.</title>
        <authorList>
            <person name="van de Vossenberg B.T.L.H."/>
            <person name="Warris S."/>
            <person name="Nguyen H.D.T."/>
            <person name="van Gent-Pelzer M.P.E."/>
            <person name="Joly D.L."/>
            <person name="van de Geest H.C."/>
            <person name="Bonants P.J.M."/>
            <person name="Smith D.S."/>
            <person name="Levesque C.A."/>
            <person name="van der Lee T.A.J."/>
        </authorList>
    </citation>
    <scope>NUCLEOTIDE SEQUENCE [LARGE SCALE GENOMIC DNA]</scope>
    <source>
        <strain evidence="2 3">MB42</strain>
    </source>
</reference>
<keyword evidence="3" id="KW-1185">Reference proteome</keyword>
<dbReference type="EMBL" id="QEAN01000065">
    <property type="protein sequence ID" value="TPX50584.1"/>
    <property type="molecule type" value="Genomic_DNA"/>
</dbReference>
<dbReference type="AlphaFoldDB" id="A0A507DG95"/>
<gene>
    <name evidence="2" type="ORF">SeMB42_g02202</name>
</gene>
<proteinExistence type="predicted"/>
<protein>
    <submittedName>
        <fullName evidence="2">Uncharacterized protein</fullName>
    </submittedName>
</protein>
<accession>A0A507DG95</accession>
<feature type="region of interest" description="Disordered" evidence="1">
    <location>
        <begin position="1"/>
        <end position="28"/>
    </location>
</feature>
<organism evidence="2 3">
    <name type="scientific">Synchytrium endobioticum</name>
    <dbReference type="NCBI Taxonomy" id="286115"/>
    <lineage>
        <taxon>Eukaryota</taxon>
        <taxon>Fungi</taxon>
        <taxon>Fungi incertae sedis</taxon>
        <taxon>Chytridiomycota</taxon>
        <taxon>Chytridiomycota incertae sedis</taxon>
        <taxon>Chytridiomycetes</taxon>
        <taxon>Synchytriales</taxon>
        <taxon>Synchytriaceae</taxon>
        <taxon>Synchytrium</taxon>
    </lineage>
</organism>
<comment type="caution">
    <text evidence="2">The sequence shown here is derived from an EMBL/GenBank/DDBJ whole genome shotgun (WGS) entry which is preliminary data.</text>
</comment>
<dbReference type="VEuPathDB" id="FungiDB:SeMB42_g02202"/>
<name>A0A507DG95_9FUNG</name>
<dbReference type="Proteomes" id="UP000317494">
    <property type="component" value="Unassembled WGS sequence"/>
</dbReference>
<evidence type="ECO:0000313" key="2">
    <source>
        <dbReference type="EMBL" id="TPX50584.1"/>
    </source>
</evidence>
<evidence type="ECO:0000256" key="1">
    <source>
        <dbReference type="SAM" id="MobiDB-lite"/>
    </source>
</evidence>